<comment type="function">
    <text evidence="9">Part of the tripartite ATP-independent periplasmic (TRAP) transport system.</text>
</comment>
<accession>A0A2G5KBN4</accession>
<evidence type="ECO:0000256" key="3">
    <source>
        <dbReference type="ARBA" id="ARBA00022475"/>
    </source>
</evidence>
<feature type="transmembrane region" description="Helical" evidence="9">
    <location>
        <begin position="43"/>
        <end position="64"/>
    </location>
</feature>
<feature type="transmembrane region" description="Helical" evidence="9">
    <location>
        <begin position="15"/>
        <end position="37"/>
    </location>
</feature>
<dbReference type="GO" id="GO:0015740">
    <property type="term" value="P:C4-dicarboxylate transport"/>
    <property type="evidence" value="ECO:0007669"/>
    <property type="project" value="TreeGrafter"/>
</dbReference>
<keyword evidence="2 9" id="KW-0813">Transport</keyword>
<dbReference type="GO" id="GO:0022857">
    <property type="term" value="F:transmembrane transporter activity"/>
    <property type="evidence" value="ECO:0007669"/>
    <property type="project" value="UniProtKB-UniRule"/>
</dbReference>
<evidence type="ECO:0000256" key="4">
    <source>
        <dbReference type="ARBA" id="ARBA00022519"/>
    </source>
</evidence>
<dbReference type="InterPro" id="IPR055348">
    <property type="entry name" value="DctQ"/>
</dbReference>
<name>A0A2G5KBN4_9RHOB</name>
<dbReference type="AlphaFoldDB" id="A0A2G5KBN4"/>
<evidence type="ECO:0000256" key="2">
    <source>
        <dbReference type="ARBA" id="ARBA00022448"/>
    </source>
</evidence>
<sequence length="224" mass="25560">MTFANRWTDRLEENLIAFLLGMMTLMTFANVVARYVFNSNIFYALELTVFMFAWLVLLGASYAVKKSAHLGVDAIINMAGSRTRRILAMISALACIAYAFFLLKGAWDYWAPFANLYPTEGRWFPTGFDESTRGRGWYETQDIPVPFFLNWLSAAFNDGDAYEKLPKVVPYLVLPVSMALLLFRFLQAGWAVWTGKIDMLIVSHEAEDDVEEAAKRLKEQEEAM</sequence>
<evidence type="ECO:0000256" key="6">
    <source>
        <dbReference type="ARBA" id="ARBA00022989"/>
    </source>
</evidence>
<evidence type="ECO:0000313" key="12">
    <source>
        <dbReference type="Proteomes" id="UP000231516"/>
    </source>
</evidence>
<dbReference type="EMBL" id="MDGM01000001">
    <property type="protein sequence ID" value="PIB26855.1"/>
    <property type="molecule type" value="Genomic_DNA"/>
</dbReference>
<feature type="transmembrane region" description="Helical" evidence="9">
    <location>
        <begin position="85"/>
        <end position="103"/>
    </location>
</feature>
<evidence type="ECO:0000256" key="9">
    <source>
        <dbReference type="RuleBase" id="RU369079"/>
    </source>
</evidence>
<organism evidence="11 12">
    <name type="scientific">Paramylibacter kogurei</name>
    <dbReference type="NCBI Taxonomy" id="1889778"/>
    <lineage>
        <taxon>Bacteria</taxon>
        <taxon>Pseudomonadati</taxon>
        <taxon>Pseudomonadota</taxon>
        <taxon>Alphaproteobacteria</taxon>
        <taxon>Rhodobacterales</taxon>
        <taxon>Paracoccaceae</taxon>
        <taxon>Paramylibacter</taxon>
    </lineage>
</organism>
<dbReference type="PANTHER" id="PTHR35011:SF2">
    <property type="entry name" value="2,3-DIKETO-L-GULONATE TRAP TRANSPORTER SMALL PERMEASE PROTEIN YIAM"/>
    <property type="match status" value="1"/>
</dbReference>
<comment type="subcellular location">
    <subcellularLocation>
        <location evidence="1 9">Cell inner membrane</location>
        <topology evidence="1 9">Multi-pass membrane protein</topology>
    </subcellularLocation>
</comment>
<evidence type="ECO:0000259" key="10">
    <source>
        <dbReference type="Pfam" id="PF04290"/>
    </source>
</evidence>
<evidence type="ECO:0000256" key="5">
    <source>
        <dbReference type="ARBA" id="ARBA00022692"/>
    </source>
</evidence>
<dbReference type="InterPro" id="IPR007387">
    <property type="entry name" value="TRAP_DctQ"/>
</dbReference>
<feature type="domain" description="Tripartite ATP-independent periplasmic transporters DctQ component" evidence="10">
    <location>
        <begin position="23"/>
        <end position="110"/>
    </location>
</feature>
<dbReference type="Proteomes" id="UP000231516">
    <property type="component" value="Unassembled WGS sequence"/>
</dbReference>
<keyword evidence="4 9" id="KW-0997">Cell inner membrane</keyword>
<keyword evidence="6 9" id="KW-1133">Transmembrane helix</keyword>
<dbReference type="PANTHER" id="PTHR35011">
    <property type="entry name" value="2,3-DIKETO-L-GULONATE TRAP TRANSPORTER SMALL PERMEASE PROTEIN YIAM"/>
    <property type="match status" value="1"/>
</dbReference>
<reference evidence="11 12" key="1">
    <citation type="submission" date="2016-08" db="EMBL/GenBank/DDBJ databases">
        <title>Draft genome of Amylibacter sp. strain 4G11.</title>
        <authorList>
            <person name="Wong S.-K."/>
            <person name="Hamasaki K."/>
            <person name="Yoshizawa S."/>
        </authorList>
    </citation>
    <scope>NUCLEOTIDE SEQUENCE [LARGE SCALE GENOMIC DNA]</scope>
    <source>
        <strain evidence="11 12">4G11</strain>
    </source>
</reference>
<gene>
    <name evidence="11" type="ORF">BFP76_10695</name>
</gene>
<comment type="caution">
    <text evidence="11">The sequence shown here is derived from an EMBL/GenBank/DDBJ whole genome shotgun (WGS) entry which is preliminary data.</text>
</comment>
<dbReference type="RefSeq" id="WP_099591199.1">
    <property type="nucleotide sequence ID" value="NZ_MDGM01000001.1"/>
</dbReference>
<protein>
    <recommendedName>
        <fullName evidence="9">TRAP transporter small permease protein</fullName>
    </recommendedName>
</protein>
<evidence type="ECO:0000313" key="11">
    <source>
        <dbReference type="EMBL" id="PIB26855.1"/>
    </source>
</evidence>
<proteinExistence type="inferred from homology"/>
<evidence type="ECO:0000256" key="1">
    <source>
        <dbReference type="ARBA" id="ARBA00004429"/>
    </source>
</evidence>
<feature type="transmembrane region" description="Helical" evidence="9">
    <location>
        <begin position="168"/>
        <end position="186"/>
    </location>
</feature>
<keyword evidence="3" id="KW-1003">Cell membrane</keyword>
<dbReference type="OrthoDB" id="7843639at2"/>
<keyword evidence="12" id="KW-1185">Reference proteome</keyword>
<keyword evidence="5 9" id="KW-0812">Transmembrane</keyword>
<comment type="subunit">
    <text evidence="9">The complex comprises the extracytoplasmic solute receptor protein and the two transmembrane proteins.</text>
</comment>
<evidence type="ECO:0000256" key="7">
    <source>
        <dbReference type="ARBA" id="ARBA00023136"/>
    </source>
</evidence>
<dbReference type="Pfam" id="PF04290">
    <property type="entry name" value="DctQ"/>
    <property type="match status" value="1"/>
</dbReference>
<evidence type="ECO:0000256" key="8">
    <source>
        <dbReference type="ARBA" id="ARBA00038436"/>
    </source>
</evidence>
<dbReference type="GO" id="GO:0005886">
    <property type="term" value="C:plasma membrane"/>
    <property type="evidence" value="ECO:0007669"/>
    <property type="project" value="UniProtKB-SubCell"/>
</dbReference>
<comment type="similarity">
    <text evidence="8 9">Belongs to the TRAP transporter small permease family.</text>
</comment>
<keyword evidence="7 9" id="KW-0472">Membrane</keyword>